<gene>
    <name evidence="1" type="ORF">SAMN05421770_10148</name>
</gene>
<protein>
    <submittedName>
        <fullName evidence="1">Uncharacterized protein</fullName>
    </submittedName>
</protein>
<evidence type="ECO:0000313" key="1">
    <source>
        <dbReference type="EMBL" id="SNS22207.1"/>
    </source>
</evidence>
<sequence>MAEPGVEILGVYTPLISDEMYRLRWLVTGDDQKTDEHFKDLVLIEGFIHNADSKLKLRDFGQQPLFDPNPRSFQVPCSEALLSVDGATLIQQKRGCIHGAGTLRFAFYLHFYDPTRPLMTSYGEILCPPVKPVPVRLSLLVPYRAFW</sequence>
<proteinExistence type="predicted"/>
<dbReference type="EMBL" id="FZOU01000001">
    <property type="protein sequence ID" value="SNS22207.1"/>
    <property type="molecule type" value="Genomic_DNA"/>
</dbReference>
<dbReference type="OrthoDB" id="9852581at2"/>
<dbReference type="Proteomes" id="UP000198356">
    <property type="component" value="Unassembled WGS sequence"/>
</dbReference>
<accession>A0A239CQ30</accession>
<dbReference type="AlphaFoldDB" id="A0A239CQ30"/>
<dbReference type="RefSeq" id="WP_089406396.1">
    <property type="nucleotide sequence ID" value="NZ_FZOU01000001.1"/>
</dbReference>
<evidence type="ECO:0000313" key="2">
    <source>
        <dbReference type="Proteomes" id="UP000198356"/>
    </source>
</evidence>
<name>A0A239CQ30_9BACT</name>
<organism evidence="1 2">
    <name type="scientific">Granulicella rosea</name>
    <dbReference type="NCBI Taxonomy" id="474952"/>
    <lineage>
        <taxon>Bacteria</taxon>
        <taxon>Pseudomonadati</taxon>
        <taxon>Acidobacteriota</taxon>
        <taxon>Terriglobia</taxon>
        <taxon>Terriglobales</taxon>
        <taxon>Acidobacteriaceae</taxon>
        <taxon>Granulicella</taxon>
    </lineage>
</organism>
<keyword evidence="2" id="KW-1185">Reference proteome</keyword>
<reference evidence="1 2" key="1">
    <citation type="submission" date="2017-06" db="EMBL/GenBank/DDBJ databases">
        <authorList>
            <person name="Kim H.J."/>
            <person name="Triplett B.A."/>
        </authorList>
    </citation>
    <scope>NUCLEOTIDE SEQUENCE [LARGE SCALE GENOMIC DNA]</scope>
    <source>
        <strain evidence="1 2">DSM 18704</strain>
    </source>
</reference>